<sequence length="150" mass="16586">MEKKSLLLIMMIAGMATLFAAAGIMAGTTAPDVIELNSPEYAKHKKGIVKLTHKKHVEEYKAGCGECHHDDKGKPLALKAGDDVQRCIECHKIPSERPKGKGAPKLSKKQRLEYHAEALHYNCKGCHKNFNRRTKTKAAPTTCAKCHPKK</sequence>
<keyword evidence="1" id="KW-0813">Transport</keyword>
<feature type="binding site" description="axial binding residue" evidence="6">
    <location>
        <position position="146"/>
    </location>
    <ligand>
        <name>heme c</name>
        <dbReference type="ChEBI" id="CHEBI:61717"/>
        <label>1</label>
    </ligand>
    <ligandPart>
        <name>Fe</name>
        <dbReference type="ChEBI" id="CHEBI:18248"/>
    </ligandPart>
</feature>
<evidence type="ECO:0000313" key="9">
    <source>
        <dbReference type="EMBL" id="VEN72921.1"/>
    </source>
</evidence>
<feature type="binding site" description="axial binding residue" evidence="6">
    <location>
        <position position="91"/>
    </location>
    <ligand>
        <name>heme c</name>
        <dbReference type="ChEBI" id="CHEBI:61717"/>
        <label>1</label>
    </ligand>
    <ligandPart>
        <name>Fe</name>
        <dbReference type="ChEBI" id="CHEBI:18248"/>
    </ligandPart>
</feature>
<feature type="binding site" description="axial binding residue" evidence="6">
    <location>
        <position position="68"/>
    </location>
    <ligand>
        <name>heme c</name>
        <dbReference type="ChEBI" id="CHEBI:61717"/>
        <label>1</label>
    </ligand>
    <ligandPart>
        <name>Fe</name>
        <dbReference type="ChEBI" id="CHEBI:18248"/>
    </ligandPart>
</feature>
<feature type="signal peptide" evidence="7">
    <location>
        <begin position="1"/>
        <end position="20"/>
    </location>
</feature>
<dbReference type="GO" id="GO:0020037">
    <property type="term" value="F:heme binding"/>
    <property type="evidence" value="ECO:0007669"/>
    <property type="project" value="InterPro"/>
</dbReference>
<feature type="chain" id="PRO_5019829039" description="Class III cytochrome C domain-containing protein" evidence="7">
    <location>
        <begin position="21"/>
        <end position="150"/>
    </location>
</feature>
<evidence type="ECO:0000259" key="8">
    <source>
        <dbReference type="Pfam" id="PF02085"/>
    </source>
</evidence>
<feature type="binding site" description="axial binding residue" evidence="6">
    <location>
        <position position="90"/>
    </location>
    <ligand>
        <name>heme c</name>
        <dbReference type="ChEBI" id="CHEBI:61717"/>
        <label>1</label>
    </ligand>
    <ligandPart>
        <name>Fe</name>
        <dbReference type="ChEBI" id="CHEBI:18248"/>
    </ligandPart>
</feature>
<dbReference type="EMBL" id="CAACVI010000001">
    <property type="protein sequence ID" value="VEN72921.1"/>
    <property type="molecule type" value="Genomic_DNA"/>
</dbReference>
<evidence type="ECO:0000256" key="6">
    <source>
        <dbReference type="PIRSR" id="PIRSR602322-1"/>
    </source>
</evidence>
<comment type="cofactor">
    <cofactor evidence="6">
        <name>heme c</name>
        <dbReference type="ChEBI" id="CHEBI:61717"/>
    </cofactor>
    <text evidence="6">Binds 4 heme c groups covalently per monomer.</text>
</comment>
<keyword evidence="2 6" id="KW-0349">Heme</keyword>
<feature type="binding site" description="axial binding residue" evidence="6">
    <location>
        <position position="127"/>
    </location>
    <ligand>
        <name>heme c</name>
        <dbReference type="ChEBI" id="CHEBI:61717"/>
        <label>1</label>
    </ligand>
    <ligandPart>
        <name>Fe</name>
        <dbReference type="ChEBI" id="CHEBI:18248"/>
    </ligandPart>
</feature>
<evidence type="ECO:0000256" key="5">
    <source>
        <dbReference type="ARBA" id="ARBA00023004"/>
    </source>
</evidence>
<protein>
    <recommendedName>
        <fullName evidence="8">Class III cytochrome C domain-containing protein</fullName>
    </recommendedName>
</protein>
<evidence type="ECO:0000256" key="7">
    <source>
        <dbReference type="SAM" id="SignalP"/>
    </source>
</evidence>
<proteinExistence type="predicted"/>
<evidence type="ECO:0000256" key="2">
    <source>
        <dbReference type="ARBA" id="ARBA00022617"/>
    </source>
</evidence>
<dbReference type="GO" id="GO:0009055">
    <property type="term" value="F:electron transfer activity"/>
    <property type="evidence" value="ECO:0007669"/>
    <property type="project" value="InterPro"/>
</dbReference>
<dbReference type="Gene3D" id="3.90.10.10">
    <property type="entry name" value="Cytochrome C3"/>
    <property type="match status" value="1"/>
</dbReference>
<dbReference type="GO" id="GO:0046872">
    <property type="term" value="F:metal ion binding"/>
    <property type="evidence" value="ECO:0007669"/>
    <property type="project" value="UniProtKB-KW"/>
</dbReference>
<feature type="binding site" description="axial binding residue" evidence="6">
    <location>
        <position position="69"/>
    </location>
    <ligand>
        <name>heme c</name>
        <dbReference type="ChEBI" id="CHEBI:61717"/>
        <label>2</label>
    </ligand>
    <ligandPart>
        <name>Fe</name>
        <dbReference type="ChEBI" id="CHEBI:18248"/>
    </ligandPart>
</feature>
<dbReference type="InterPro" id="IPR002322">
    <property type="entry name" value="Cyt_c_III"/>
</dbReference>
<accession>A0A484HDZ4</accession>
<evidence type="ECO:0000256" key="3">
    <source>
        <dbReference type="ARBA" id="ARBA00022723"/>
    </source>
</evidence>
<keyword evidence="7" id="KW-0732">Signal</keyword>
<feature type="binding site" description="covalent" evidence="6">
    <location>
        <position position="64"/>
    </location>
    <ligand>
        <name>heme c</name>
        <dbReference type="ChEBI" id="CHEBI:61717"/>
        <label>1</label>
    </ligand>
</feature>
<dbReference type="PRINTS" id="PR00609">
    <property type="entry name" value="CYTOCHROMEC3"/>
</dbReference>
<keyword evidence="4" id="KW-0249">Electron transport</keyword>
<feature type="binding site" description="covalent" evidence="6">
    <location>
        <position position="67"/>
    </location>
    <ligand>
        <name>heme c</name>
        <dbReference type="ChEBI" id="CHEBI:61717"/>
        <label>1</label>
    </ligand>
</feature>
<keyword evidence="3 6" id="KW-0479">Metal-binding</keyword>
<dbReference type="Pfam" id="PF02085">
    <property type="entry name" value="Cytochrom_CIII"/>
    <property type="match status" value="1"/>
</dbReference>
<gene>
    <name evidence="9" type="ORF">EPICR_10422</name>
</gene>
<feature type="binding site" description="axial binding residue" evidence="6">
    <location>
        <position position="53"/>
    </location>
    <ligand>
        <name>heme c</name>
        <dbReference type="ChEBI" id="CHEBI:61717"/>
        <label>1</label>
    </ligand>
    <ligandPart>
        <name>Fe</name>
        <dbReference type="ChEBI" id="CHEBI:18248"/>
    </ligandPart>
</feature>
<dbReference type="InterPro" id="IPR036280">
    <property type="entry name" value="Multihaem_cyt_sf"/>
</dbReference>
<evidence type="ECO:0000256" key="4">
    <source>
        <dbReference type="ARBA" id="ARBA00022982"/>
    </source>
</evidence>
<reference evidence="9" key="1">
    <citation type="submission" date="2019-01" db="EMBL/GenBank/DDBJ databases">
        <authorList>
            <consortium name="Genoscope - CEA"/>
            <person name="William W."/>
        </authorList>
    </citation>
    <scope>NUCLEOTIDE SEQUENCE</scope>
    <source>
        <strain evidence="9">CR-1</strain>
    </source>
</reference>
<dbReference type="InterPro" id="IPR020942">
    <property type="entry name" value="Cyt_c_III_dom"/>
</dbReference>
<dbReference type="CDD" id="cd08168">
    <property type="entry name" value="Cytochrom_C3"/>
    <property type="match status" value="1"/>
</dbReference>
<feature type="binding site" description="axial binding residue" evidence="6">
    <location>
        <position position="56"/>
    </location>
    <ligand>
        <name>heme c</name>
        <dbReference type="ChEBI" id="CHEBI:61717"/>
        <label>1</label>
    </ligand>
    <ligandPart>
        <name>Fe</name>
        <dbReference type="ChEBI" id="CHEBI:18248"/>
    </ligandPart>
</feature>
<feature type="binding site" description="axial binding residue" evidence="6">
    <location>
        <position position="147"/>
    </location>
    <ligand>
        <name>heme c</name>
        <dbReference type="ChEBI" id="CHEBI:61717"/>
        <label>1</label>
    </ligand>
    <ligandPart>
        <name>Fe</name>
        <dbReference type="ChEBI" id="CHEBI:18248"/>
    </ligandPart>
</feature>
<evidence type="ECO:0000256" key="1">
    <source>
        <dbReference type="ARBA" id="ARBA00022448"/>
    </source>
</evidence>
<organism evidence="9">
    <name type="scientific">uncultured Desulfobacteraceae bacterium</name>
    <dbReference type="NCBI Taxonomy" id="218296"/>
    <lineage>
        <taxon>Bacteria</taxon>
        <taxon>Pseudomonadati</taxon>
        <taxon>Thermodesulfobacteriota</taxon>
        <taxon>Desulfobacteria</taxon>
        <taxon>Desulfobacterales</taxon>
        <taxon>Desulfobacteraceae</taxon>
        <taxon>environmental samples</taxon>
    </lineage>
</organism>
<dbReference type="AlphaFoldDB" id="A0A484HDZ4"/>
<feature type="binding site" description="axial binding residue" evidence="6">
    <location>
        <position position="126"/>
    </location>
    <ligand>
        <name>heme c</name>
        <dbReference type="ChEBI" id="CHEBI:61717"/>
        <label>1</label>
    </ligand>
    <ligandPart>
        <name>Fe</name>
        <dbReference type="ChEBI" id="CHEBI:18248"/>
    </ligandPart>
</feature>
<name>A0A484HDZ4_9BACT</name>
<feature type="domain" description="Class III cytochrome C" evidence="8">
    <location>
        <begin position="36"/>
        <end position="147"/>
    </location>
</feature>
<feature type="binding site" description="axial binding residue" evidence="6">
    <location>
        <position position="143"/>
    </location>
    <ligand>
        <name>heme c</name>
        <dbReference type="ChEBI" id="CHEBI:61717"/>
        <label>1</label>
    </ligand>
    <ligandPart>
        <name>Fe</name>
        <dbReference type="ChEBI" id="CHEBI:18248"/>
    </ligandPart>
</feature>
<keyword evidence="5 6" id="KW-0408">Iron</keyword>
<feature type="binding site" description="axial binding residue" evidence="6">
    <location>
        <position position="123"/>
    </location>
    <ligand>
        <name>heme c</name>
        <dbReference type="ChEBI" id="CHEBI:61717"/>
        <label>1</label>
    </ligand>
    <ligandPart>
        <name>Fe</name>
        <dbReference type="ChEBI" id="CHEBI:18248"/>
    </ligandPart>
</feature>
<dbReference type="SUPFAM" id="SSF48695">
    <property type="entry name" value="Multiheme cytochromes"/>
    <property type="match status" value="1"/>
</dbReference>